<dbReference type="AlphaFoldDB" id="A0AAW2JKL9"/>
<proteinExistence type="predicted"/>
<gene>
    <name evidence="1" type="ORF">Sangu_3223300</name>
</gene>
<dbReference type="EMBL" id="JACGWK010000900">
    <property type="protein sequence ID" value="KAL0294158.1"/>
    <property type="molecule type" value="Genomic_DNA"/>
</dbReference>
<reference evidence="1" key="1">
    <citation type="submission" date="2020-06" db="EMBL/GenBank/DDBJ databases">
        <authorList>
            <person name="Li T."/>
            <person name="Hu X."/>
            <person name="Zhang T."/>
            <person name="Song X."/>
            <person name="Zhang H."/>
            <person name="Dai N."/>
            <person name="Sheng W."/>
            <person name="Hou X."/>
            <person name="Wei L."/>
        </authorList>
    </citation>
    <scope>NUCLEOTIDE SEQUENCE</scope>
    <source>
        <strain evidence="1">G01</strain>
        <tissue evidence="1">Leaf</tissue>
    </source>
</reference>
<name>A0AAW2JKL9_9LAMI</name>
<sequence>MEYLTALRATDVHFSINGDILLATMQVKPYYKDKIKDAQDKDPYLQKMKVKVQEGKNYQFVIQDDGMLFNGKSMCLPNIEELRIEIVKRIMHHMHPGSTKMYRDLRPYY</sequence>
<evidence type="ECO:0000313" key="1">
    <source>
        <dbReference type="EMBL" id="KAL0294158.1"/>
    </source>
</evidence>
<protein>
    <submittedName>
        <fullName evidence="1">Uncharacterized protein</fullName>
    </submittedName>
</protein>
<comment type="caution">
    <text evidence="1">The sequence shown here is derived from an EMBL/GenBank/DDBJ whole genome shotgun (WGS) entry which is preliminary data.</text>
</comment>
<reference evidence="1" key="2">
    <citation type="journal article" date="2024" name="Plant">
        <title>Genomic evolution and insights into agronomic trait innovations of Sesamum species.</title>
        <authorList>
            <person name="Miao H."/>
            <person name="Wang L."/>
            <person name="Qu L."/>
            <person name="Liu H."/>
            <person name="Sun Y."/>
            <person name="Le M."/>
            <person name="Wang Q."/>
            <person name="Wei S."/>
            <person name="Zheng Y."/>
            <person name="Lin W."/>
            <person name="Duan Y."/>
            <person name="Cao H."/>
            <person name="Xiong S."/>
            <person name="Wang X."/>
            <person name="Wei L."/>
            <person name="Li C."/>
            <person name="Ma Q."/>
            <person name="Ju M."/>
            <person name="Zhao R."/>
            <person name="Li G."/>
            <person name="Mu C."/>
            <person name="Tian Q."/>
            <person name="Mei H."/>
            <person name="Zhang T."/>
            <person name="Gao T."/>
            <person name="Zhang H."/>
        </authorList>
    </citation>
    <scope>NUCLEOTIDE SEQUENCE</scope>
    <source>
        <strain evidence="1">G01</strain>
    </source>
</reference>
<accession>A0AAW2JKL9</accession>
<organism evidence="1">
    <name type="scientific">Sesamum angustifolium</name>
    <dbReference type="NCBI Taxonomy" id="2727405"/>
    <lineage>
        <taxon>Eukaryota</taxon>
        <taxon>Viridiplantae</taxon>
        <taxon>Streptophyta</taxon>
        <taxon>Embryophyta</taxon>
        <taxon>Tracheophyta</taxon>
        <taxon>Spermatophyta</taxon>
        <taxon>Magnoliopsida</taxon>
        <taxon>eudicotyledons</taxon>
        <taxon>Gunneridae</taxon>
        <taxon>Pentapetalae</taxon>
        <taxon>asterids</taxon>
        <taxon>lamiids</taxon>
        <taxon>Lamiales</taxon>
        <taxon>Pedaliaceae</taxon>
        <taxon>Sesamum</taxon>
    </lineage>
</organism>